<dbReference type="PROSITE" id="PS51257">
    <property type="entry name" value="PROKAR_LIPOPROTEIN"/>
    <property type="match status" value="1"/>
</dbReference>
<dbReference type="RefSeq" id="WP_122204312.1">
    <property type="nucleotide sequence ID" value="NZ_QSII01000009.1"/>
</dbReference>
<evidence type="ECO:0000313" key="4">
    <source>
        <dbReference type="Proteomes" id="UP000286260"/>
    </source>
</evidence>
<proteinExistence type="predicted"/>
<gene>
    <name evidence="3" type="ORF">DW828_08560</name>
</gene>
<sequence length="498" mass="55290">MTKKIFLILAVAGMSCSLHMKAAVPPVTKDTVQLESYTDVEQMLRPLEPTYHKGVFVTSPWNGNWFVSLQGGASAFIGKPIGCADLFDRVRPTVSASLGKWFTPQIGARIGYGGWQFKDCGLATNDYHHFHADLMWNVLGYRYGKVENPRWGIIPFIGLGLLHNPQNGHNPFAVSYGIQGQYRICKRLSALLEIGNISTFQDFDGYGRTNRFGDNMLSVSAGLSFTIGKAGWKRAVDATPYIRQNEWLIGYATQLSESNRRYTGQHDRAMRTINELKKILEIEGLLDKYSRMFDDRESLGNVYPVNDYSGLNSLRARLKNRHWDGKSPLSNDDLFSKSEFANAILNNDGSVVNDFYVTGADSLLSPDMNNDSISIYSHSDYLSFIGSGNECIGSPVYFFFELGTAQLTDKSQLVNLDELARVAKKYGLSVTVAGAADAATGTADINNKLSASRADYIVMELRRRGVAVESITKVCQGGISNYVPAEANRHTKVMLYMK</sequence>
<dbReference type="EMBL" id="QSII01000009">
    <property type="protein sequence ID" value="RHC85997.1"/>
    <property type="molecule type" value="Genomic_DNA"/>
</dbReference>
<keyword evidence="1" id="KW-0732">Signal</keyword>
<feature type="signal peptide" evidence="1">
    <location>
        <begin position="1"/>
        <end position="22"/>
    </location>
</feature>
<dbReference type="SUPFAM" id="SSF103088">
    <property type="entry name" value="OmpA-like"/>
    <property type="match status" value="1"/>
</dbReference>
<comment type="caution">
    <text evidence="3">The sequence shown here is derived from an EMBL/GenBank/DDBJ whole genome shotgun (WGS) entry which is preliminary data.</text>
</comment>
<evidence type="ECO:0000313" key="3">
    <source>
        <dbReference type="EMBL" id="RHC85997.1"/>
    </source>
</evidence>
<reference evidence="3 4" key="1">
    <citation type="submission" date="2018-08" db="EMBL/GenBank/DDBJ databases">
        <title>A genome reference for cultivated species of the human gut microbiota.</title>
        <authorList>
            <person name="Zou Y."/>
            <person name="Xue W."/>
            <person name="Luo G."/>
        </authorList>
    </citation>
    <scope>NUCLEOTIDE SEQUENCE [LARGE SCALE GENOMIC DNA]</scope>
    <source>
        <strain evidence="3 4">AM34-17</strain>
    </source>
</reference>
<dbReference type="InterPro" id="IPR036737">
    <property type="entry name" value="OmpA-like_sf"/>
</dbReference>
<name>A0A3R6EZH4_9BACT</name>
<protein>
    <recommendedName>
        <fullName evidence="2">OmpA-like domain-containing protein</fullName>
    </recommendedName>
</protein>
<accession>A0A3R6EZH4</accession>
<dbReference type="Proteomes" id="UP000286260">
    <property type="component" value="Unassembled WGS sequence"/>
</dbReference>
<dbReference type="Pfam" id="PF00691">
    <property type="entry name" value="OmpA"/>
    <property type="match status" value="1"/>
</dbReference>
<evidence type="ECO:0000256" key="1">
    <source>
        <dbReference type="SAM" id="SignalP"/>
    </source>
</evidence>
<dbReference type="InterPro" id="IPR006665">
    <property type="entry name" value="OmpA-like"/>
</dbReference>
<organism evidence="3 4">
    <name type="scientific">Parabacteroides merdae</name>
    <dbReference type="NCBI Taxonomy" id="46503"/>
    <lineage>
        <taxon>Bacteria</taxon>
        <taxon>Pseudomonadati</taxon>
        <taxon>Bacteroidota</taxon>
        <taxon>Bacteroidia</taxon>
        <taxon>Bacteroidales</taxon>
        <taxon>Tannerellaceae</taxon>
        <taxon>Parabacteroides</taxon>
    </lineage>
</organism>
<feature type="domain" description="OmpA-like" evidence="2">
    <location>
        <begin position="399"/>
        <end position="478"/>
    </location>
</feature>
<feature type="chain" id="PRO_5018755932" description="OmpA-like domain-containing protein" evidence="1">
    <location>
        <begin position="23"/>
        <end position="498"/>
    </location>
</feature>
<evidence type="ECO:0000259" key="2">
    <source>
        <dbReference type="Pfam" id="PF00691"/>
    </source>
</evidence>
<dbReference type="Gene3D" id="3.30.1330.60">
    <property type="entry name" value="OmpA-like domain"/>
    <property type="match status" value="1"/>
</dbReference>
<dbReference type="AlphaFoldDB" id="A0A3R6EZH4"/>